<dbReference type="EMBL" id="KU886222">
    <property type="protein sequence ID" value="ANJ65012.1"/>
    <property type="molecule type" value="Genomic_DNA"/>
</dbReference>
<keyword evidence="1" id="KW-0540">Nuclease</keyword>
<dbReference type="GO" id="GO:0004519">
    <property type="term" value="F:endonuclease activity"/>
    <property type="evidence" value="ECO:0007669"/>
    <property type="project" value="UniProtKB-KW"/>
</dbReference>
<keyword evidence="1" id="KW-0378">Hydrolase</keyword>
<dbReference type="SUPFAM" id="SSF54060">
    <property type="entry name" value="His-Me finger endonucleases"/>
    <property type="match status" value="1"/>
</dbReference>
<dbReference type="RefSeq" id="YP_009606308.1">
    <property type="nucleotide sequence ID" value="NC_041975.1"/>
</dbReference>
<dbReference type="Proteomes" id="UP000223165">
    <property type="component" value="Segment"/>
</dbReference>
<name>A0A191ZC93_9CAUD</name>
<organism evidence="1 2">
    <name type="scientific">Erwinia phage vB_EamM_Special G</name>
    <dbReference type="NCBI Taxonomy" id="1815989"/>
    <lineage>
        <taxon>Viruses</taxon>
        <taxon>Duplodnaviria</taxon>
        <taxon>Heunggongvirae</taxon>
        <taxon>Uroviricota</taxon>
        <taxon>Caudoviricetes</taxon>
        <taxon>Chimalliviridae</taxon>
        <taxon>Agricanvirus</taxon>
        <taxon>Agricanvirus specialG</taxon>
    </lineage>
</organism>
<accession>A0A191ZC93</accession>
<dbReference type="Gene3D" id="3.90.75.20">
    <property type="match status" value="1"/>
</dbReference>
<keyword evidence="1" id="KW-0255">Endonuclease</keyword>
<evidence type="ECO:0000313" key="1">
    <source>
        <dbReference type="EMBL" id="ANJ65012.1"/>
    </source>
</evidence>
<protein>
    <submittedName>
        <fullName evidence="1">Putative HNH endonuclease domain protein</fullName>
    </submittedName>
</protein>
<dbReference type="KEGG" id="vg:40082258"/>
<gene>
    <name evidence="1" type="primary">203</name>
    <name evidence="1" type="ORF">SPECIALG_203</name>
</gene>
<sequence>MMINLNMFTTAWAPAPDCPDLFMVSSLGHLYSLRSNRIVAQNPMNGYLAHVTKVGGRAGVNVVLKTHLQVARAFIANPCGLPEVNHIDGNKFNPAWWNLEWTTHKGNMTHAIQTGLWSTRPLFSVTEFTEEQVRYITLNPDKLTDRQMGIKFNRHHATIQDYRRRYSPVFL</sequence>
<dbReference type="InterPro" id="IPR044925">
    <property type="entry name" value="His-Me_finger_sf"/>
</dbReference>
<proteinExistence type="predicted"/>
<dbReference type="GeneID" id="40082258"/>
<reference evidence="2" key="1">
    <citation type="submission" date="2016-03" db="EMBL/GenBank/DDBJ databases">
        <authorList>
            <person name="Sharma R."/>
            <person name="Grossarth S.E."/>
            <person name="Foy B."/>
            <person name="Harbaugh K."/>
            <person name="Ingersoll K."/>
            <person name="Berg J.A."/>
            <person name="Jarvis T.M."/>
            <person name="Esplin I.N.D."/>
            <person name="Merrill B.D."/>
            <person name="Schoenhals J."/>
            <person name="Breakwell D.P."/>
            <person name="Hope S."/>
            <person name="Grose J.H."/>
        </authorList>
    </citation>
    <scope>NUCLEOTIDE SEQUENCE [LARGE SCALE GENOMIC DNA]</scope>
</reference>
<evidence type="ECO:0000313" key="2">
    <source>
        <dbReference type="Proteomes" id="UP000223165"/>
    </source>
</evidence>
<keyword evidence="2" id="KW-1185">Reference proteome</keyword>